<dbReference type="Proteomes" id="UP000283993">
    <property type="component" value="Unassembled WGS sequence"/>
</dbReference>
<organism evidence="2 3">
    <name type="scientific">Salinisphaera orenii MK-B5</name>
    <dbReference type="NCBI Taxonomy" id="856730"/>
    <lineage>
        <taxon>Bacteria</taxon>
        <taxon>Pseudomonadati</taxon>
        <taxon>Pseudomonadota</taxon>
        <taxon>Gammaproteobacteria</taxon>
        <taxon>Salinisphaerales</taxon>
        <taxon>Salinisphaeraceae</taxon>
        <taxon>Salinisphaera</taxon>
    </lineage>
</organism>
<dbReference type="SUPFAM" id="SSF46785">
    <property type="entry name" value="Winged helix' DNA-binding domain"/>
    <property type="match status" value="1"/>
</dbReference>
<gene>
    <name evidence="2" type="ORF">SAOR_12515</name>
</gene>
<dbReference type="InterPro" id="IPR000835">
    <property type="entry name" value="HTH_MarR-typ"/>
</dbReference>
<protein>
    <submittedName>
        <fullName evidence="2">MarR family transcriptional regulator</fullName>
    </submittedName>
</protein>
<dbReference type="Gene3D" id="1.10.10.10">
    <property type="entry name" value="Winged helix-like DNA-binding domain superfamily/Winged helix DNA-binding domain"/>
    <property type="match status" value="1"/>
</dbReference>
<evidence type="ECO:0000313" key="2">
    <source>
        <dbReference type="EMBL" id="ROO25367.1"/>
    </source>
</evidence>
<dbReference type="AlphaFoldDB" id="A0A423PID5"/>
<dbReference type="RefSeq" id="WP_123631736.1">
    <property type="nucleotide sequence ID" value="NZ_AYKH01000034.1"/>
</dbReference>
<dbReference type="InterPro" id="IPR039422">
    <property type="entry name" value="MarR/SlyA-like"/>
</dbReference>
<dbReference type="GO" id="GO:0006950">
    <property type="term" value="P:response to stress"/>
    <property type="evidence" value="ECO:0007669"/>
    <property type="project" value="TreeGrafter"/>
</dbReference>
<dbReference type="EMBL" id="AYKH01000034">
    <property type="protein sequence ID" value="ROO25367.1"/>
    <property type="molecule type" value="Genomic_DNA"/>
</dbReference>
<dbReference type="SMART" id="SM00347">
    <property type="entry name" value="HTH_MARR"/>
    <property type="match status" value="1"/>
</dbReference>
<keyword evidence="3" id="KW-1185">Reference proteome</keyword>
<evidence type="ECO:0000313" key="3">
    <source>
        <dbReference type="Proteomes" id="UP000283993"/>
    </source>
</evidence>
<evidence type="ECO:0000259" key="1">
    <source>
        <dbReference type="PROSITE" id="PS50995"/>
    </source>
</evidence>
<feature type="domain" description="HTH marR-type" evidence="1">
    <location>
        <begin position="1"/>
        <end position="140"/>
    </location>
</feature>
<dbReference type="GO" id="GO:0003700">
    <property type="term" value="F:DNA-binding transcription factor activity"/>
    <property type="evidence" value="ECO:0007669"/>
    <property type="project" value="InterPro"/>
</dbReference>
<accession>A0A423PID5</accession>
<dbReference type="PRINTS" id="PR00598">
    <property type="entry name" value="HTHMARR"/>
</dbReference>
<dbReference type="PANTHER" id="PTHR33164">
    <property type="entry name" value="TRANSCRIPTIONAL REGULATOR, MARR FAMILY"/>
    <property type="match status" value="1"/>
</dbReference>
<name>A0A423PID5_9GAMM</name>
<sequence length="151" mass="16732">MDTETSRPQGCTNFKLHQLGRVVARHYDEYLAAAGMRGTQYSLLSQIVVNGPLRAGELAQRMHLDNSTLTRTLNTLERQGWITRHSGADGRSRLIAATADGAARRREAQRCWKRAQQALNARLGEAEVVRLHALLDRLTDALDQPADAESG</sequence>
<proteinExistence type="predicted"/>
<reference evidence="2 3" key="1">
    <citation type="submission" date="2013-10" db="EMBL/GenBank/DDBJ databases">
        <title>Salinisphaera orenii MK-B5 Genome Sequencing.</title>
        <authorList>
            <person name="Lai Q."/>
            <person name="Li C."/>
            <person name="Shao Z."/>
        </authorList>
    </citation>
    <scope>NUCLEOTIDE SEQUENCE [LARGE SCALE GENOMIC DNA]</scope>
    <source>
        <strain evidence="2 3">MK-B5</strain>
    </source>
</reference>
<dbReference type="Pfam" id="PF01047">
    <property type="entry name" value="MarR"/>
    <property type="match status" value="1"/>
</dbReference>
<comment type="caution">
    <text evidence="2">The sequence shown here is derived from an EMBL/GenBank/DDBJ whole genome shotgun (WGS) entry which is preliminary data.</text>
</comment>
<dbReference type="InterPro" id="IPR036390">
    <property type="entry name" value="WH_DNA-bd_sf"/>
</dbReference>
<dbReference type="PROSITE" id="PS50995">
    <property type="entry name" value="HTH_MARR_2"/>
    <property type="match status" value="1"/>
</dbReference>
<dbReference type="PANTHER" id="PTHR33164:SF105">
    <property type="entry name" value="TRANSCRIPTIONAL REPRESSOR PROTEIN-RELATED"/>
    <property type="match status" value="1"/>
</dbReference>
<dbReference type="InterPro" id="IPR036388">
    <property type="entry name" value="WH-like_DNA-bd_sf"/>
</dbReference>